<dbReference type="Pfam" id="PF13233">
    <property type="entry name" value="Complex1_LYR_2"/>
    <property type="match status" value="1"/>
</dbReference>
<evidence type="ECO:0000313" key="8">
    <source>
        <dbReference type="EMBL" id="KAK4536229.1"/>
    </source>
</evidence>
<keyword evidence="4 6" id="KW-0496">Mitochondrion</keyword>
<feature type="region of interest" description="Disordered" evidence="7">
    <location>
        <begin position="80"/>
        <end position="119"/>
    </location>
</feature>
<dbReference type="GO" id="GO:0034553">
    <property type="term" value="P:mitochondrial respiratory chain complex II assembly"/>
    <property type="evidence" value="ECO:0007669"/>
    <property type="project" value="UniProtKB-UniRule"/>
</dbReference>
<gene>
    <name evidence="8" type="ORF">CDCA_CDCA07G2254</name>
</gene>
<dbReference type="EMBL" id="JANCYW010000007">
    <property type="protein sequence ID" value="KAK4536229.1"/>
    <property type="molecule type" value="Genomic_DNA"/>
</dbReference>
<evidence type="ECO:0000256" key="5">
    <source>
        <dbReference type="ARBA" id="ARBA00023186"/>
    </source>
</evidence>
<keyword evidence="9" id="KW-1185">Reference proteome</keyword>
<dbReference type="PANTHER" id="PTHR13137">
    <property type="entry name" value="DC11 ACN9 HOMOLOG"/>
    <property type="match status" value="1"/>
</dbReference>
<evidence type="ECO:0000256" key="7">
    <source>
        <dbReference type="SAM" id="MobiDB-lite"/>
    </source>
</evidence>
<feature type="compositionally biased region" description="Basic and acidic residues" evidence="7">
    <location>
        <begin position="102"/>
        <end position="119"/>
    </location>
</feature>
<evidence type="ECO:0000313" key="9">
    <source>
        <dbReference type="Proteomes" id="UP001301350"/>
    </source>
</evidence>
<proteinExistence type="inferred from homology"/>
<name>A0AAV9IVD0_CYACA</name>
<evidence type="ECO:0000256" key="4">
    <source>
        <dbReference type="ARBA" id="ARBA00023128"/>
    </source>
</evidence>
<reference evidence="8 9" key="1">
    <citation type="submission" date="2022-07" db="EMBL/GenBank/DDBJ databases">
        <title>Genome-wide signatures of adaptation to extreme environments.</title>
        <authorList>
            <person name="Cho C.H."/>
            <person name="Yoon H.S."/>
        </authorList>
    </citation>
    <scope>NUCLEOTIDE SEQUENCE [LARGE SCALE GENOMIC DNA]</scope>
    <source>
        <strain evidence="8 9">DBV 063 E5</strain>
    </source>
</reference>
<protein>
    <recommendedName>
        <fullName evidence="6">Succinate dehydrogenase assembly factor 3</fullName>
        <shortName evidence="6">SDH assembly factor 3</shortName>
        <shortName evidence="6">SDHAF3</shortName>
    </recommendedName>
</protein>
<evidence type="ECO:0000256" key="2">
    <source>
        <dbReference type="ARBA" id="ARBA00006020"/>
    </source>
</evidence>
<sequence length="119" mass="14409">MFPRDHPSTREILLLYRRVRSQHRRALPWDVRQLGDEYVAAEFRRLRDYAAHEKDHAQYQSAAQEFMGRWREYLQHMAQGAAPGRDLDERERALLSTEQQEQLERLRHSVHSRDMDQPR</sequence>
<dbReference type="GO" id="GO:0006105">
    <property type="term" value="P:succinate metabolic process"/>
    <property type="evidence" value="ECO:0007669"/>
    <property type="project" value="TreeGrafter"/>
</dbReference>
<dbReference type="Proteomes" id="UP001301350">
    <property type="component" value="Unassembled WGS sequence"/>
</dbReference>
<dbReference type="PANTHER" id="PTHR13137:SF6">
    <property type="entry name" value="SUCCINATE DEHYDROGENASE ASSEMBLY FACTOR 3, MITOCHONDRIAL"/>
    <property type="match status" value="1"/>
</dbReference>
<accession>A0AAV9IVD0</accession>
<comment type="function">
    <text evidence="6">Plays an essential role in the assembly of succinate dehydrogenase (SDH), an enzyme complex (also referred to as respiratory complex II) that is a component of both the tricarboxylic acid (TCA) cycle and the mitochondrial electron transport chain, and which couples the oxidation of succinate to fumarate with the reduction of ubiquinone (coenzyme Q) to ubiquinol. Promotes maturation of the iron-sulfur protein subunit of the SDH catalytic dimer, protecting it from the deleterious effects of oxidants. May act together with SDHAF1.</text>
</comment>
<evidence type="ECO:0000256" key="6">
    <source>
        <dbReference type="RuleBase" id="RU368039"/>
    </source>
</evidence>
<dbReference type="AlphaFoldDB" id="A0AAV9IVD0"/>
<dbReference type="GO" id="GO:0005758">
    <property type="term" value="C:mitochondrial intermembrane space"/>
    <property type="evidence" value="ECO:0007669"/>
    <property type="project" value="TreeGrafter"/>
</dbReference>
<comment type="caution">
    <text evidence="8">The sequence shown here is derived from an EMBL/GenBank/DDBJ whole genome shotgun (WGS) entry which is preliminary data.</text>
</comment>
<keyword evidence="3" id="KW-0809">Transit peptide</keyword>
<evidence type="ECO:0000256" key="3">
    <source>
        <dbReference type="ARBA" id="ARBA00022946"/>
    </source>
</evidence>
<comment type="similarity">
    <text evidence="2 6">Belongs to the complex I LYR family. SDHAF3 subfamily.</text>
</comment>
<dbReference type="GO" id="GO:0005759">
    <property type="term" value="C:mitochondrial matrix"/>
    <property type="evidence" value="ECO:0007669"/>
    <property type="project" value="UniProtKB-SubCell"/>
</dbReference>
<organism evidence="8 9">
    <name type="scientific">Cyanidium caldarium</name>
    <name type="common">Red alga</name>
    <dbReference type="NCBI Taxonomy" id="2771"/>
    <lineage>
        <taxon>Eukaryota</taxon>
        <taxon>Rhodophyta</taxon>
        <taxon>Bangiophyceae</taxon>
        <taxon>Cyanidiales</taxon>
        <taxon>Cyanidiaceae</taxon>
        <taxon>Cyanidium</taxon>
    </lineage>
</organism>
<comment type="subcellular location">
    <subcellularLocation>
        <location evidence="1 6">Mitochondrion matrix</location>
    </subcellularLocation>
</comment>
<dbReference type="InterPro" id="IPR008381">
    <property type="entry name" value="SDHAF3/Sdh7"/>
</dbReference>
<comment type="subunit">
    <text evidence="6">Interacts with the iron-sulfur protein subunit within the SDH catalytic dimer.</text>
</comment>
<evidence type="ECO:0000256" key="1">
    <source>
        <dbReference type="ARBA" id="ARBA00004305"/>
    </source>
</evidence>
<keyword evidence="5 6" id="KW-0143">Chaperone</keyword>